<reference evidence="1" key="1">
    <citation type="submission" date="2022-01" db="EMBL/GenBank/DDBJ databases">
        <authorList>
            <person name="Mingchao X."/>
        </authorList>
    </citation>
    <scope>NUCLEOTIDE SEQUENCE</scope>
    <source>
        <strain evidence="1">Bv4372</strain>
    </source>
</reference>
<dbReference type="Proteomes" id="UP001201179">
    <property type="component" value="Unassembled WGS sequence"/>
</dbReference>
<name>A0AAW5B182_PHOVU</name>
<proteinExistence type="predicted"/>
<dbReference type="AlphaFoldDB" id="A0AAW5B182"/>
<organism evidence="1 2">
    <name type="scientific">Phocaeicola vulgatus</name>
    <name type="common">Bacteroides vulgatus</name>
    <dbReference type="NCBI Taxonomy" id="821"/>
    <lineage>
        <taxon>Bacteria</taxon>
        <taxon>Pseudomonadati</taxon>
        <taxon>Bacteroidota</taxon>
        <taxon>Bacteroidia</taxon>
        <taxon>Bacteroidales</taxon>
        <taxon>Bacteroidaceae</taxon>
        <taxon>Phocaeicola</taxon>
    </lineage>
</organism>
<dbReference type="GO" id="GO:0003677">
    <property type="term" value="F:DNA binding"/>
    <property type="evidence" value="ECO:0007669"/>
    <property type="project" value="UniProtKB-KW"/>
</dbReference>
<evidence type="ECO:0000313" key="1">
    <source>
        <dbReference type="EMBL" id="MCG0342729.1"/>
    </source>
</evidence>
<dbReference type="EMBL" id="JAKKWZ010000106">
    <property type="protein sequence ID" value="MCG0342729.1"/>
    <property type="molecule type" value="Genomic_DNA"/>
</dbReference>
<evidence type="ECO:0000313" key="2">
    <source>
        <dbReference type="Proteomes" id="UP001201179"/>
    </source>
</evidence>
<accession>A0AAW5B182</accession>
<keyword evidence="1" id="KW-0238">DNA-binding</keyword>
<sequence length="51" mass="6172">MQTLRDTGRLAFTRLQRKFYYKPEDVERLITYVGIRRKEKAVREGRKNGNL</sequence>
<protein>
    <submittedName>
        <fullName evidence="1">DNA-binding protein</fullName>
    </submittedName>
</protein>
<gene>
    <name evidence="1" type="ORF">L4X52_22625</name>
</gene>
<comment type="caution">
    <text evidence="1">The sequence shown here is derived from an EMBL/GenBank/DDBJ whole genome shotgun (WGS) entry which is preliminary data.</text>
</comment>